<proteinExistence type="predicted"/>
<evidence type="ECO:0000313" key="2">
    <source>
        <dbReference type="EMBL" id="RPF25724.1"/>
    </source>
</evidence>
<organism evidence="2 3">
    <name type="scientific">Georgenia muralis</name>
    <dbReference type="NCBI Taxonomy" id="154117"/>
    <lineage>
        <taxon>Bacteria</taxon>
        <taxon>Bacillati</taxon>
        <taxon>Actinomycetota</taxon>
        <taxon>Actinomycetes</taxon>
        <taxon>Micrococcales</taxon>
        <taxon>Bogoriellaceae</taxon>
        <taxon>Georgenia</taxon>
    </lineage>
</organism>
<gene>
    <name evidence="2" type="ORF">EDD32_0134</name>
</gene>
<protein>
    <submittedName>
        <fullName evidence="2">Nucleoside-diphosphate-sugar epimerase</fullName>
    </submittedName>
</protein>
<evidence type="ECO:0000259" key="1">
    <source>
        <dbReference type="Pfam" id="PF01370"/>
    </source>
</evidence>
<dbReference type="EMBL" id="RKRA01000001">
    <property type="protein sequence ID" value="RPF25724.1"/>
    <property type="molecule type" value="Genomic_DNA"/>
</dbReference>
<dbReference type="Pfam" id="PF01370">
    <property type="entry name" value="Epimerase"/>
    <property type="match status" value="1"/>
</dbReference>
<feature type="domain" description="NAD-dependent epimerase/dehydratase" evidence="1">
    <location>
        <begin position="26"/>
        <end position="229"/>
    </location>
</feature>
<evidence type="ECO:0000313" key="3">
    <source>
        <dbReference type="Proteomes" id="UP000280726"/>
    </source>
</evidence>
<sequence length="320" mass="33008">MATRRAGDRHGWHSGRVSEQSRTAVVVVTGANGLVGAAVCRALVARGASVRAVVRRAGTAPGLAGVEERVGELDDPALAATAVAGADAVVTTVHPMGSDRATQHRIGVEGTRSVARAARDAGVARLVHVSTAAVYRRGPDVGDVDESAALVDDAAGAYAVTKRDAEAALADVGGITRVLLRPPAILGPGPTSVWNTLRPDAMRRSVDARRANPSGTFAWVHVTDLAAVAADVATGRVTASADPDHGPVEAGCTALDVAAGPATARDYYGTVTRALGIDPVWDDDPAWTGRIRATRAHAWGWTPSVDLDQALAEIDEGLRR</sequence>
<dbReference type="PANTHER" id="PTHR48079">
    <property type="entry name" value="PROTEIN YEEZ"/>
    <property type="match status" value="1"/>
</dbReference>
<name>A0A3N4Z1N8_9MICO</name>
<dbReference type="SUPFAM" id="SSF51735">
    <property type="entry name" value="NAD(P)-binding Rossmann-fold domains"/>
    <property type="match status" value="1"/>
</dbReference>
<comment type="caution">
    <text evidence="2">The sequence shown here is derived from an EMBL/GenBank/DDBJ whole genome shotgun (WGS) entry which is preliminary data.</text>
</comment>
<accession>A0A3N4Z1N8</accession>
<dbReference type="InterPro" id="IPR001509">
    <property type="entry name" value="Epimerase_deHydtase"/>
</dbReference>
<keyword evidence="3" id="KW-1185">Reference proteome</keyword>
<dbReference type="InterPro" id="IPR036291">
    <property type="entry name" value="NAD(P)-bd_dom_sf"/>
</dbReference>
<dbReference type="GO" id="GO:0005737">
    <property type="term" value="C:cytoplasm"/>
    <property type="evidence" value="ECO:0007669"/>
    <property type="project" value="TreeGrafter"/>
</dbReference>
<dbReference type="InterPro" id="IPR051783">
    <property type="entry name" value="NAD(P)-dependent_oxidoreduct"/>
</dbReference>
<dbReference type="Gene3D" id="3.40.50.720">
    <property type="entry name" value="NAD(P)-binding Rossmann-like Domain"/>
    <property type="match status" value="1"/>
</dbReference>
<reference evidence="2 3" key="1">
    <citation type="submission" date="2018-11" db="EMBL/GenBank/DDBJ databases">
        <title>Sequencing the genomes of 1000 actinobacteria strains.</title>
        <authorList>
            <person name="Klenk H.-P."/>
        </authorList>
    </citation>
    <scope>NUCLEOTIDE SEQUENCE [LARGE SCALE GENOMIC DNA]</scope>
    <source>
        <strain evidence="2 3">DSM 14418</strain>
    </source>
</reference>
<dbReference type="AlphaFoldDB" id="A0A3N4Z1N8"/>
<dbReference type="GO" id="GO:0004029">
    <property type="term" value="F:aldehyde dehydrogenase (NAD+) activity"/>
    <property type="evidence" value="ECO:0007669"/>
    <property type="project" value="TreeGrafter"/>
</dbReference>
<dbReference type="Proteomes" id="UP000280726">
    <property type="component" value="Unassembled WGS sequence"/>
</dbReference>
<dbReference type="PANTHER" id="PTHR48079:SF6">
    <property type="entry name" value="NAD(P)-BINDING DOMAIN-CONTAINING PROTEIN-RELATED"/>
    <property type="match status" value="1"/>
</dbReference>